<keyword evidence="1" id="KW-1133">Transmembrane helix</keyword>
<keyword evidence="1" id="KW-0812">Transmembrane</keyword>
<reference evidence="3 4" key="1">
    <citation type="submission" date="2018-05" db="EMBL/GenBank/DDBJ databases">
        <title>Complete Genome Sequences of Extremely Thermoacidophilic, Metal-Mobilizing Type-Strain Members of the Archaeal Family Sulfolobaceae: Acidianus brierleyi DSM-1651T, Acidianus sulfidivorans DSM-18786T, Metallosphaera hakonensis DSM-7519T, and Metallosphaera prunae DSM-10039T.</title>
        <authorList>
            <person name="Counts J.A."/>
            <person name="Kelly R.M."/>
        </authorList>
    </citation>
    <scope>NUCLEOTIDE SEQUENCE [LARGE SCALE GENOMIC DNA]</scope>
    <source>
        <strain evidence="3 4">JP7</strain>
    </source>
</reference>
<feature type="domain" description="Zinc-ribbon" evidence="2">
    <location>
        <begin position="4"/>
        <end position="24"/>
    </location>
</feature>
<proteinExistence type="predicted"/>
<evidence type="ECO:0000313" key="3">
    <source>
        <dbReference type="EMBL" id="AWR96745.1"/>
    </source>
</evidence>
<dbReference type="AlphaFoldDB" id="A0A2U9IL75"/>
<evidence type="ECO:0000313" key="4">
    <source>
        <dbReference type="Proteomes" id="UP000248410"/>
    </source>
</evidence>
<dbReference type="EMBL" id="CP029288">
    <property type="protein sequence ID" value="AWR96745.1"/>
    <property type="molecule type" value="Genomic_DNA"/>
</dbReference>
<keyword evidence="4" id="KW-1185">Reference proteome</keyword>
<protein>
    <submittedName>
        <fullName evidence="3">Zinc ribbon domain-containing protein</fullName>
    </submittedName>
</protein>
<dbReference type="KEGG" id="asul:DFR86_03690"/>
<sequence>MKQCPRCGYMNDDVAKYCINCGYILDSSEQKQKNSGYKKTKIIVPAALAIVIALGLIIALPTISALINPSVVPLSASDAQSIFGGTWSVITNETFLKQYPEENVTIEYANGTTIQIPFHHYIKSLDHEVMIGNVSGVETYLVINIIHTTSNVTFGFPGIHNSFMMFGHFWHRWNTQFSFNETTYNGYSIYYLASNIPHPHTEFIAIKGNTVIEIIMHNYFASINQMEQVLNDLS</sequence>
<dbReference type="Pfam" id="PF13240">
    <property type="entry name" value="Zn_Ribbon_1"/>
    <property type="match status" value="1"/>
</dbReference>
<dbReference type="OrthoDB" id="43499at2157"/>
<keyword evidence="1" id="KW-0472">Membrane</keyword>
<dbReference type="InterPro" id="IPR026870">
    <property type="entry name" value="Zinc_ribbon_dom"/>
</dbReference>
<feature type="transmembrane region" description="Helical" evidence="1">
    <location>
        <begin position="42"/>
        <end position="67"/>
    </location>
</feature>
<evidence type="ECO:0000256" key="1">
    <source>
        <dbReference type="SAM" id="Phobius"/>
    </source>
</evidence>
<dbReference type="RefSeq" id="WP_110379635.1">
    <property type="nucleotide sequence ID" value="NZ_CP029288.2"/>
</dbReference>
<dbReference type="GeneID" id="36837041"/>
<organism evidence="3 4">
    <name type="scientific">Acidianus sulfidivorans JP7</name>
    <dbReference type="NCBI Taxonomy" id="619593"/>
    <lineage>
        <taxon>Archaea</taxon>
        <taxon>Thermoproteota</taxon>
        <taxon>Thermoprotei</taxon>
        <taxon>Sulfolobales</taxon>
        <taxon>Sulfolobaceae</taxon>
        <taxon>Acidianus</taxon>
    </lineage>
</organism>
<gene>
    <name evidence="3" type="ORF">DFR86_03690</name>
</gene>
<evidence type="ECO:0000259" key="2">
    <source>
        <dbReference type="Pfam" id="PF13240"/>
    </source>
</evidence>
<name>A0A2U9IL75_9CREN</name>
<accession>A0A2U9IL75</accession>
<dbReference type="Proteomes" id="UP000248410">
    <property type="component" value="Chromosome"/>
</dbReference>